<keyword evidence="7 16" id="KW-0808">Transferase</keyword>
<evidence type="ECO:0000256" key="8">
    <source>
        <dbReference type="ARBA" id="ARBA00022723"/>
    </source>
</evidence>
<evidence type="ECO:0000256" key="6">
    <source>
        <dbReference type="ARBA" id="ARBA00018587"/>
    </source>
</evidence>
<dbReference type="NCBIfam" id="TIGR01064">
    <property type="entry name" value="pyruv_kin"/>
    <property type="match status" value="1"/>
</dbReference>
<dbReference type="FunFam" id="2.40.33.10:FF:000001">
    <property type="entry name" value="Pyruvate kinase"/>
    <property type="match status" value="1"/>
</dbReference>
<dbReference type="FunFam" id="3.20.20.60:FF:000025">
    <property type="entry name" value="Pyruvate kinase"/>
    <property type="match status" value="1"/>
</dbReference>
<accession>A0A328F5T5</accession>
<dbReference type="Proteomes" id="UP000248798">
    <property type="component" value="Unassembled WGS sequence"/>
</dbReference>
<evidence type="ECO:0000313" key="19">
    <source>
        <dbReference type="EMBL" id="QBH14481.1"/>
    </source>
</evidence>
<sequence length="476" mass="52239">MKRRKTKIVATISNLNCSVEFIKTLYHAGMNVVRLNTAHMSHDDAMQVIENTRKVSDKIGILLDTKGPEIRTCDAKDPLSVVSGDSIRMKGEAGGISKDDVICVSYPHFVDDVPVGSSILIDDGCIALKVTDKADGYLNCFVENDGVIYPRKSVNIPSVLVKLPALSEKDKGFIAFAADQDLDFIAHSFVRNKEDVLAVQNILDEKKSPIKIIAKIENAQGVDKLREILEYAYGVMVARGDLAVEIPTEKIPLIQKDIVQTCIELRRPVIVATQMLHSMIHSPRPTRAEVSDVANACLDHTDALMLSGETANGKYPEQAVLTMARIAQEVELTRSSFIDIPYSSLGNLTDYLAKAAVKSSLRLNTRGIVADSLSGKTILALAAYRGDSPIFAQVYDKKVMRMLSLSFGVFPEYIPLGPSPRKSVTGAICRLIEEQNFNDDDLIIVLSGSFGPERGASFIEISNAKNFSDQCTWSRK</sequence>
<evidence type="ECO:0000256" key="5">
    <source>
        <dbReference type="ARBA" id="ARBA00012142"/>
    </source>
</evidence>
<dbReference type="Pfam" id="PF02887">
    <property type="entry name" value="PK_C"/>
    <property type="match status" value="1"/>
</dbReference>
<evidence type="ECO:0000256" key="15">
    <source>
        <dbReference type="NCBIfam" id="TIGR01064"/>
    </source>
</evidence>
<comment type="pathway">
    <text evidence="3 16">Carbohydrate degradation; glycolysis; pyruvate from D-glyceraldehyde 3-phosphate: step 5/5.</text>
</comment>
<evidence type="ECO:0000256" key="10">
    <source>
        <dbReference type="ARBA" id="ARBA00022777"/>
    </source>
</evidence>
<evidence type="ECO:0000256" key="11">
    <source>
        <dbReference type="ARBA" id="ARBA00022840"/>
    </source>
</evidence>
<dbReference type="UniPathway" id="UPA00109">
    <property type="reaction ID" value="UER00188"/>
</dbReference>
<dbReference type="SUPFAM" id="SSF52935">
    <property type="entry name" value="PK C-terminal domain-like"/>
    <property type="match status" value="1"/>
</dbReference>
<reference evidence="20 21" key="1">
    <citation type="submission" date="2018-06" db="EMBL/GenBank/DDBJ databases">
        <title>Complete Genome Sequence of Desulfobacter hydrogenophilus (DSM3380).</title>
        <authorList>
            <person name="Marietou A."/>
            <person name="Schreiber L."/>
            <person name="Marshall I."/>
            <person name="Jorgensen B."/>
        </authorList>
    </citation>
    <scope>NUCLEOTIDE SEQUENCE [LARGE SCALE GENOMIC DNA]</scope>
    <source>
        <strain evidence="20 21">DSM 3380</strain>
    </source>
</reference>
<keyword evidence="13 16" id="KW-0324">Glycolysis</keyword>
<dbReference type="SUPFAM" id="SSF50800">
    <property type="entry name" value="PK beta-barrel domain-like"/>
    <property type="match status" value="1"/>
</dbReference>
<dbReference type="SUPFAM" id="SSF51621">
    <property type="entry name" value="Phosphoenolpyruvate/pyruvate domain"/>
    <property type="match status" value="1"/>
</dbReference>
<evidence type="ECO:0000256" key="4">
    <source>
        <dbReference type="ARBA" id="ARBA00008663"/>
    </source>
</evidence>
<evidence type="ECO:0000256" key="3">
    <source>
        <dbReference type="ARBA" id="ARBA00004997"/>
    </source>
</evidence>
<dbReference type="GO" id="GO:0000287">
    <property type="term" value="F:magnesium ion binding"/>
    <property type="evidence" value="ECO:0007669"/>
    <property type="project" value="UniProtKB-UniRule"/>
</dbReference>
<dbReference type="Gene3D" id="2.40.33.10">
    <property type="entry name" value="PK beta-barrel domain-like"/>
    <property type="match status" value="1"/>
</dbReference>
<dbReference type="InterPro" id="IPR015793">
    <property type="entry name" value="Pyrv_Knase_brl"/>
</dbReference>
<evidence type="ECO:0000313" key="22">
    <source>
        <dbReference type="Proteomes" id="UP000293902"/>
    </source>
</evidence>
<dbReference type="Pfam" id="PF00224">
    <property type="entry name" value="PK"/>
    <property type="match status" value="1"/>
</dbReference>
<evidence type="ECO:0000256" key="1">
    <source>
        <dbReference type="ARBA" id="ARBA00001946"/>
    </source>
</evidence>
<dbReference type="InterPro" id="IPR011037">
    <property type="entry name" value="Pyrv_Knase-like_insert_dom_sf"/>
</dbReference>
<reference evidence="19 22" key="2">
    <citation type="submission" date="2019-02" db="EMBL/GenBank/DDBJ databases">
        <title>Complete genome sequence of Desulfobacter hydrogenophilus AcRS1.</title>
        <authorList>
            <person name="Marietou A."/>
            <person name="Lund M.B."/>
            <person name="Marshall I.P.G."/>
            <person name="Schreiber L."/>
            <person name="Jorgensen B."/>
        </authorList>
    </citation>
    <scope>NUCLEOTIDE SEQUENCE [LARGE SCALE GENOMIC DNA]</scope>
    <source>
        <strain evidence="19 22">AcRS1</strain>
    </source>
</reference>
<dbReference type="GO" id="GO:0016301">
    <property type="term" value="F:kinase activity"/>
    <property type="evidence" value="ECO:0007669"/>
    <property type="project" value="UniProtKB-KW"/>
</dbReference>
<comment type="cofactor">
    <cofactor evidence="1">
        <name>Mg(2+)</name>
        <dbReference type="ChEBI" id="CHEBI:18420"/>
    </cofactor>
</comment>
<evidence type="ECO:0000256" key="12">
    <source>
        <dbReference type="ARBA" id="ARBA00022842"/>
    </source>
</evidence>
<dbReference type="InterPro" id="IPR015806">
    <property type="entry name" value="Pyrv_Knase_insert_dom_sf"/>
</dbReference>
<dbReference type="GO" id="GO:0005524">
    <property type="term" value="F:ATP binding"/>
    <property type="evidence" value="ECO:0007669"/>
    <property type="project" value="UniProtKB-KW"/>
</dbReference>
<organism evidence="20 21">
    <name type="scientific">Desulfobacter hydrogenophilus</name>
    <dbReference type="NCBI Taxonomy" id="2291"/>
    <lineage>
        <taxon>Bacteria</taxon>
        <taxon>Pseudomonadati</taxon>
        <taxon>Thermodesulfobacteriota</taxon>
        <taxon>Desulfobacteria</taxon>
        <taxon>Desulfobacterales</taxon>
        <taxon>Desulfobacteraceae</taxon>
        <taxon>Desulfobacter</taxon>
    </lineage>
</organism>
<evidence type="ECO:0000256" key="16">
    <source>
        <dbReference type="RuleBase" id="RU000504"/>
    </source>
</evidence>
<evidence type="ECO:0000256" key="7">
    <source>
        <dbReference type="ARBA" id="ARBA00022679"/>
    </source>
</evidence>
<dbReference type="Gene3D" id="3.20.20.60">
    <property type="entry name" value="Phosphoenolpyruvate-binding domains"/>
    <property type="match status" value="1"/>
</dbReference>
<evidence type="ECO:0000313" key="21">
    <source>
        <dbReference type="Proteomes" id="UP000248798"/>
    </source>
</evidence>
<dbReference type="GO" id="GO:0030955">
    <property type="term" value="F:potassium ion binding"/>
    <property type="evidence" value="ECO:0007669"/>
    <property type="project" value="UniProtKB-UniRule"/>
</dbReference>
<dbReference type="Proteomes" id="UP000293902">
    <property type="component" value="Chromosome"/>
</dbReference>
<comment type="catalytic activity">
    <reaction evidence="16">
        <text>pyruvate + ATP = phosphoenolpyruvate + ADP + H(+)</text>
        <dbReference type="Rhea" id="RHEA:18157"/>
        <dbReference type="ChEBI" id="CHEBI:15361"/>
        <dbReference type="ChEBI" id="CHEBI:15378"/>
        <dbReference type="ChEBI" id="CHEBI:30616"/>
        <dbReference type="ChEBI" id="CHEBI:58702"/>
        <dbReference type="ChEBI" id="CHEBI:456216"/>
        <dbReference type="EC" id="2.7.1.40"/>
    </reaction>
</comment>
<evidence type="ECO:0000313" key="20">
    <source>
        <dbReference type="EMBL" id="RAL99837.1"/>
    </source>
</evidence>
<dbReference type="EMBL" id="QLNI01000096">
    <property type="protein sequence ID" value="RAL99837.1"/>
    <property type="molecule type" value="Genomic_DNA"/>
</dbReference>
<keyword evidence="22" id="KW-1185">Reference proteome</keyword>
<dbReference type="InterPro" id="IPR036918">
    <property type="entry name" value="Pyrv_Knase_C_sf"/>
</dbReference>
<dbReference type="InterPro" id="IPR015813">
    <property type="entry name" value="Pyrv/PenolPyrv_kinase-like_dom"/>
</dbReference>
<comment type="cofactor">
    <cofactor evidence="2">
        <name>K(+)</name>
        <dbReference type="ChEBI" id="CHEBI:29103"/>
    </cofactor>
</comment>
<dbReference type="InterPro" id="IPR015795">
    <property type="entry name" value="Pyrv_Knase_C"/>
</dbReference>
<evidence type="ECO:0000256" key="13">
    <source>
        <dbReference type="ARBA" id="ARBA00023152"/>
    </source>
</evidence>
<dbReference type="GO" id="GO:0004743">
    <property type="term" value="F:pyruvate kinase activity"/>
    <property type="evidence" value="ECO:0007669"/>
    <property type="project" value="UniProtKB-UniRule"/>
</dbReference>
<keyword evidence="14 20" id="KW-0670">Pyruvate</keyword>
<dbReference type="InterPro" id="IPR040442">
    <property type="entry name" value="Pyrv_kinase-like_dom_sf"/>
</dbReference>
<proteinExistence type="inferred from homology"/>
<evidence type="ECO:0000259" key="17">
    <source>
        <dbReference type="Pfam" id="PF00224"/>
    </source>
</evidence>
<dbReference type="NCBIfam" id="NF004491">
    <property type="entry name" value="PRK05826.1"/>
    <property type="match status" value="1"/>
</dbReference>
<dbReference type="EC" id="2.7.1.40" evidence="5 15"/>
<keyword evidence="12 16" id="KW-0460">Magnesium</keyword>
<protein>
    <recommendedName>
        <fullName evidence="6 15">Pyruvate kinase</fullName>
        <ecNumber evidence="5 15">2.7.1.40</ecNumber>
    </recommendedName>
</protein>
<dbReference type="OrthoDB" id="9812123at2"/>
<name>A0A328F5T5_9BACT</name>
<dbReference type="EMBL" id="CP036313">
    <property type="protein sequence ID" value="QBH14481.1"/>
    <property type="molecule type" value="Genomic_DNA"/>
</dbReference>
<keyword evidence="9" id="KW-0547">Nucleotide-binding</keyword>
<dbReference type="AlphaFoldDB" id="A0A328F5T5"/>
<dbReference type="InterPro" id="IPR018209">
    <property type="entry name" value="Pyrv_Knase_AS"/>
</dbReference>
<keyword evidence="11" id="KW-0067">ATP-binding</keyword>
<dbReference type="PRINTS" id="PR01050">
    <property type="entry name" value="PYRUVTKNASE"/>
</dbReference>
<keyword evidence="8" id="KW-0479">Metal-binding</keyword>
<gene>
    <name evidence="20" type="primary">pyk</name>
    <name evidence="20" type="ORF">DO021_22335</name>
    <name evidence="19" type="ORF">EYB58_17050</name>
</gene>
<evidence type="ECO:0000256" key="9">
    <source>
        <dbReference type="ARBA" id="ARBA00022741"/>
    </source>
</evidence>
<evidence type="ECO:0000256" key="2">
    <source>
        <dbReference type="ARBA" id="ARBA00001958"/>
    </source>
</evidence>
<dbReference type="RefSeq" id="WP_111960793.1">
    <property type="nucleotide sequence ID" value="NZ_CP036313.1"/>
</dbReference>
<dbReference type="InterPro" id="IPR001697">
    <property type="entry name" value="Pyr_Knase"/>
</dbReference>
<keyword evidence="10 16" id="KW-0418">Kinase</keyword>
<feature type="domain" description="Pyruvate kinase C-terminal" evidence="18">
    <location>
        <begin position="352"/>
        <end position="457"/>
    </location>
</feature>
<feature type="domain" description="Pyruvate kinase barrel" evidence="17">
    <location>
        <begin position="4"/>
        <end position="320"/>
    </location>
</feature>
<dbReference type="PROSITE" id="PS00110">
    <property type="entry name" value="PYRUVATE_KINASE"/>
    <property type="match status" value="1"/>
</dbReference>
<comment type="similarity">
    <text evidence="4 16">Belongs to the pyruvate kinase family.</text>
</comment>
<evidence type="ECO:0000259" key="18">
    <source>
        <dbReference type="Pfam" id="PF02887"/>
    </source>
</evidence>
<evidence type="ECO:0000256" key="14">
    <source>
        <dbReference type="ARBA" id="ARBA00023317"/>
    </source>
</evidence>
<dbReference type="PANTHER" id="PTHR11817">
    <property type="entry name" value="PYRUVATE KINASE"/>
    <property type="match status" value="1"/>
</dbReference>
<dbReference type="Gene3D" id="3.40.1380.20">
    <property type="entry name" value="Pyruvate kinase, C-terminal domain"/>
    <property type="match status" value="1"/>
</dbReference>